<name>A0AAV4XW64_CAEEX</name>
<feature type="region of interest" description="Disordered" evidence="1">
    <location>
        <begin position="52"/>
        <end position="80"/>
    </location>
</feature>
<dbReference type="EMBL" id="BPLR01018418">
    <property type="protein sequence ID" value="GIY99382.1"/>
    <property type="molecule type" value="Genomic_DNA"/>
</dbReference>
<dbReference type="Proteomes" id="UP001054945">
    <property type="component" value="Unassembled WGS sequence"/>
</dbReference>
<evidence type="ECO:0000313" key="2">
    <source>
        <dbReference type="EMBL" id="GIY99382.1"/>
    </source>
</evidence>
<evidence type="ECO:0000256" key="1">
    <source>
        <dbReference type="SAM" id="MobiDB-lite"/>
    </source>
</evidence>
<protein>
    <submittedName>
        <fullName evidence="2">Uncharacterized protein</fullName>
    </submittedName>
</protein>
<proteinExistence type="predicted"/>
<dbReference type="AlphaFoldDB" id="A0AAV4XW64"/>
<evidence type="ECO:0000313" key="3">
    <source>
        <dbReference type="Proteomes" id="UP001054945"/>
    </source>
</evidence>
<accession>A0AAV4XW64</accession>
<keyword evidence="3" id="KW-1185">Reference proteome</keyword>
<organism evidence="2 3">
    <name type="scientific">Caerostris extrusa</name>
    <name type="common">Bark spider</name>
    <name type="synonym">Caerostris bankana</name>
    <dbReference type="NCBI Taxonomy" id="172846"/>
    <lineage>
        <taxon>Eukaryota</taxon>
        <taxon>Metazoa</taxon>
        <taxon>Ecdysozoa</taxon>
        <taxon>Arthropoda</taxon>
        <taxon>Chelicerata</taxon>
        <taxon>Arachnida</taxon>
        <taxon>Araneae</taxon>
        <taxon>Araneomorphae</taxon>
        <taxon>Entelegynae</taxon>
        <taxon>Araneoidea</taxon>
        <taxon>Araneidae</taxon>
        <taxon>Caerostris</taxon>
    </lineage>
</organism>
<sequence length="80" mass="8813">MPSSPKRIRDSFALITHRSTASTPFSCSSLRFSSCAFITRHSINRWNSAVIKKSDSPLPPPPPSYLRCKQSIPLPSPPSS</sequence>
<comment type="caution">
    <text evidence="2">The sequence shown here is derived from an EMBL/GenBank/DDBJ whole genome shotgun (WGS) entry which is preliminary data.</text>
</comment>
<reference evidence="2 3" key="1">
    <citation type="submission" date="2021-06" db="EMBL/GenBank/DDBJ databases">
        <title>Caerostris extrusa draft genome.</title>
        <authorList>
            <person name="Kono N."/>
            <person name="Arakawa K."/>
        </authorList>
    </citation>
    <scope>NUCLEOTIDE SEQUENCE [LARGE SCALE GENOMIC DNA]</scope>
</reference>
<gene>
    <name evidence="2" type="ORF">CEXT_443741</name>
</gene>